<reference evidence="1" key="2">
    <citation type="journal article" date="2015" name="Fish Shellfish Immunol.">
        <title>Early steps in the European eel (Anguilla anguilla)-Vibrio vulnificus interaction in the gills: Role of the RtxA13 toxin.</title>
        <authorList>
            <person name="Callol A."/>
            <person name="Pajuelo D."/>
            <person name="Ebbesson L."/>
            <person name="Teles M."/>
            <person name="MacKenzie S."/>
            <person name="Amaro C."/>
        </authorList>
    </citation>
    <scope>NUCLEOTIDE SEQUENCE</scope>
</reference>
<protein>
    <submittedName>
        <fullName evidence="1">Uncharacterized protein</fullName>
    </submittedName>
</protein>
<sequence>MHETETYLSNASKAWVCNFLRSTTRLFWACPSEMRAVTEIKGII</sequence>
<evidence type="ECO:0000313" key="1">
    <source>
        <dbReference type="EMBL" id="JAH01054.1"/>
    </source>
</evidence>
<accession>A0A0E9P972</accession>
<proteinExistence type="predicted"/>
<organism evidence="1">
    <name type="scientific">Anguilla anguilla</name>
    <name type="common">European freshwater eel</name>
    <name type="synonym">Muraena anguilla</name>
    <dbReference type="NCBI Taxonomy" id="7936"/>
    <lineage>
        <taxon>Eukaryota</taxon>
        <taxon>Metazoa</taxon>
        <taxon>Chordata</taxon>
        <taxon>Craniata</taxon>
        <taxon>Vertebrata</taxon>
        <taxon>Euteleostomi</taxon>
        <taxon>Actinopterygii</taxon>
        <taxon>Neopterygii</taxon>
        <taxon>Teleostei</taxon>
        <taxon>Anguilliformes</taxon>
        <taxon>Anguillidae</taxon>
        <taxon>Anguilla</taxon>
    </lineage>
</organism>
<dbReference type="AlphaFoldDB" id="A0A0E9P972"/>
<name>A0A0E9P972_ANGAN</name>
<dbReference type="EMBL" id="GBXM01107523">
    <property type="protein sequence ID" value="JAH01054.1"/>
    <property type="molecule type" value="Transcribed_RNA"/>
</dbReference>
<reference evidence="1" key="1">
    <citation type="submission" date="2014-11" db="EMBL/GenBank/DDBJ databases">
        <authorList>
            <person name="Amaro Gonzalez C."/>
        </authorList>
    </citation>
    <scope>NUCLEOTIDE SEQUENCE</scope>
</reference>